<proteinExistence type="predicted"/>
<reference evidence="1 2" key="1">
    <citation type="submission" date="2023-11" db="EMBL/GenBank/DDBJ databases">
        <title>Analysis of the Genomes of Mucilaginibacter gossypii cycad 4 and M. sabulilitoris SNA2: microbes with the potential for plant growth promotion.</title>
        <authorList>
            <person name="Hirsch A.M."/>
            <person name="Humm E."/>
            <person name="Rubbi M."/>
            <person name="Del Vecchio G."/>
            <person name="Ha S.M."/>
            <person name="Pellegrini M."/>
            <person name="Gunsalus R.P."/>
        </authorList>
    </citation>
    <scope>NUCLEOTIDE SEQUENCE [LARGE SCALE GENOMIC DNA]</scope>
    <source>
        <strain evidence="1 2">SNA2</strain>
    </source>
</reference>
<evidence type="ECO:0000313" key="1">
    <source>
        <dbReference type="EMBL" id="WPU95182.1"/>
    </source>
</evidence>
<gene>
    <name evidence="1" type="ORF">SNE25_06540</name>
</gene>
<dbReference type="Proteomes" id="UP001324380">
    <property type="component" value="Chromosome"/>
</dbReference>
<accession>A0ABZ0TRV2</accession>
<keyword evidence="2" id="KW-1185">Reference proteome</keyword>
<sequence>MKFIGKNSEVISYLSGNLSLLDASISKFEIHIVEYLLEIDIYFELSLRTNVNAKMLLTFKDVIEYGFYHNSNYAFYDIEDLKFFETEGKFYFSADPYHTEGVSENDNDFVMSKGLEAFLLE</sequence>
<organism evidence="1 2">
    <name type="scientific">Mucilaginibacter sabulilitoris</name>
    <dbReference type="NCBI Taxonomy" id="1173583"/>
    <lineage>
        <taxon>Bacteria</taxon>
        <taxon>Pseudomonadati</taxon>
        <taxon>Bacteroidota</taxon>
        <taxon>Sphingobacteriia</taxon>
        <taxon>Sphingobacteriales</taxon>
        <taxon>Sphingobacteriaceae</taxon>
        <taxon>Mucilaginibacter</taxon>
    </lineage>
</organism>
<protein>
    <submittedName>
        <fullName evidence="1">Uncharacterized protein</fullName>
    </submittedName>
</protein>
<evidence type="ECO:0000313" key="2">
    <source>
        <dbReference type="Proteomes" id="UP001324380"/>
    </source>
</evidence>
<dbReference type="RefSeq" id="WP_321564294.1">
    <property type="nucleotide sequence ID" value="NZ_CP139558.1"/>
</dbReference>
<name>A0ABZ0TRV2_9SPHI</name>
<dbReference type="EMBL" id="CP139558">
    <property type="protein sequence ID" value="WPU95182.1"/>
    <property type="molecule type" value="Genomic_DNA"/>
</dbReference>